<comment type="catalytic activity">
    <reaction evidence="1">
        <text>ATP + protein L-histidine = ADP + protein N-phospho-L-histidine.</text>
        <dbReference type="EC" id="2.7.13.3"/>
    </reaction>
</comment>
<gene>
    <name evidence="10" type="ORF">H6G24_19805</name>
</gene>
<reference evidence="10 11" key="1">
    <citation type="journal article" date="2020" name="ISME J.">
        <title>Comparative genomics reveals insights into cyanobacterial evolution and habitat adaptation.</title>
        <authorList>
            <person name="Chen M.Y."/>
            <person name="Teng W.K."/>
            <person name="Zhao L."/>
            <person name="Hu C.X."/>
            <person name="Zhou Y.K."/>
            <person name="Han B.P."/>
            <person name="Song L.R."/>
            <person name="Shu W.S."/>
        </authorList>
    </citation>
    <scope>NUCLEOTIDE SEQUENCE [LARGE SCALE GENOMIC DNA]</scope>
    <source>
        <strain evidence="10 11">FACHB-288</strain>
    </source>
</reference>
<dbReference type="CDD" id="cd19410">
    <property type="entry name" value="HK9-like_sensor"/>
    <property type="match status" value="1"/>
</dbReference>
<dbReference type="InterPro" id="IPR003594">
    <property type="entry name" value="HATPase_dom"/>
</dbReference>
<protein>
    <recommendedName>
        <fullName evidence="2">histidine kinase</fullName>
        <ecNumber evidence="2">2.7.13.3</ecNumber>
    </recommendedName>
</protein>
<dbReference type="InterPro" id="IPR050736">
    <property type="entry name" value="Sensor_HK_Regulatory"/>
</dbReference>
<dbReference type="PROSITE" id="PS50109">
    <property type="entry name" value="HIS_KIN"/>
    <property type="match status" value="1"/>
</dbReference>
<dbReference type="EMBL" id="JACJQH010000031">
    <property type="protein sequence ID" value="MBD2197723.1"/>
    <property type="molecule type" value="Genomic_DNA"/>
</dbReference>
<dbReference type="InterPro" id="IPR036097">
    <property type="entry name" value="HisK_dim/P_sf"/>
</dbReference>
<dbReference type="Gene3D" id="3.30.565.10">
    <property type="entry name" value="Histidine kinase-like ATPase, C-terminal domain"/>
    <property type="match status" value="1"/>
</dbReference>
<feature type="coiled-coil region" evidence="7">
    <location>
        <begin position="71"/>
        <end position="105"/>
    </location>
</feature>
<sequence>MQWSPEGTWIASGFGLSLLLMGIVSFISYQNATQLIASSNKVKHTHEAMKNLIDIFATLTDAEAGRRGYILFNEQSELKRYEQSMQSLNAKVEKLQQQLAKDSSQQQQIIQLKTLISQRVELYGESLENQKLDQSTFALQANQINQSRDEIRQILTQLQAREEQLLEISVQHSQHNIHNRMLIEFLGTVLSFGILLAVYSLLYQQLVKRQEAEALQRTLAQEKELSEMKLRFFSMVSHEFRTPLSIILGSAQLLAQSNQQWTEEKKLKNLHRIQSSARSMNQLLTDILTLTRAEAGKLEFHPEIVDLEAFCLNLIEDIQFCNHPQHPIKFFTESNCTHAQLDENLLYSILCNLLSNAIKYSPQGADILLILSCEADAIIFQVKDYGIGIPAEFNQHLFEPFNRAENVGKIVGTGLGLAVVKKCVELHQGVISVASEVGVGTTFSVKIPQIFNTIINYNKNI</sequence>
<evidence type="ECO:0000259" key="9">
    <source>
        <dbReference type="PROSITE" id="PS50109"/>
    </source>
</evidence>
<evidence type="ECO:0000256" key="6">
    <source>
        <dbReference type="ARBA" id="ARBA00023012"/>
    </source>
</evidence>
<evidence type="ECO:0000256" key="2">
    <source>
        <dbReference type="ARBA" id="ARBA00012438"/>
    </source>
</evidence>
<dbReference type="PANTHER" id="PTHR43711:SF26">
    <property type="entry name" value="SENSOR HISTIDINE KINASE RCSC"/>
    <property type="match status" value="1"/>
</dbReference>
<keyword evidence="8" id="KW-0472">Membrane</keyword>
<dbReference type="InterPro" id="IPR005467">
    <property type="entry name" value="His_kinase_dom"/>
</dbReference>
<dbReference type="SMART" id="SM00388">
    <property type="entry name" value="HisKA"/>
    <property type="match status" value="1"/>
</dbReference>
<dbReference type="CDD" id="cd00082">
    <property type="entry name" value="HisKA"/>
    <property type="match status" value="1"/>
</dbReference>
<dbReference type="Proteomes" id="UP000658514">
    <property type="component" value="Unassembled WGS sequence"/>
</dbReference>
<dbReference type="InterPro" id="IPR004358">
    <property type="entry name" value="Sig_transdc_His_kin-like_C"/>
</dbReference>
<feature type="domain" description="Histidine kinase" evidence="9">
    <location>
        <begin position="235"/>
        <end position="451"/>
    </location>
</feature>
<accession>A0ABR8AEF5</accession>
<evidence type="ECO:0000256" key="7">
    <source>
        <dbReference type="SAM" id="Coils"/>
    </source>
</evidence>
<dbReference type="Pfam" id="PF00512">
    <property type="entry name" value="HisKA"/>
    <property type="match status" value="1"/>
</dbReference>
<evidence type="ECO:0000256" key="4">
    <source>
        <dbReference type="ARBA" id="ARBA00022679"/>
    </source>
</evidence>
<proteinExistence type="predicted"/>
<keyword evidence="6" id="KW-0902">Two-component regulatory system</keyword>
<evidence type="ECO:0000256" key="3">
    <source>
        <dbReference type="ARBA" id="ARBA00022553"/>
    </source>
</evidence>
<evidence type="ECO:0000256" key="1">
    <source>
        <dbReference type="ARBA" id="ARBA00000085"/>
    </source>
</evidence>
<feature type="transmembrane region" description="Helical" evidence="8">
    <location>
        <begin position="181"/>
        <end position="202"/>
    </location>
</feature>
<keyword evidence="8" id="KW-0812">Transmembrane</keyword>
<evidence type="ECO:0000256" key="8">
    <source>
        <dbReference type="SAM" id="Phobius"/>
    </source>
</evidence>
<dbReference type="InterPro" id="IPR007891">
    <property type="entry name" value="CHASE3"/>
</dbReference>
<dbReference type="CDD" id="cd00075">
    <property type="entry name" value="HATPase"/>
    <property type="match status" value="1"/>
</dbReference>
<dbReference type="PRINTS" id="PR00344">
    <property type="entry name" value="BCTRLSENSOR"/>
</dbReference>
<evidence type="ECO:0000313" key="11">
    <source>
        <dbReference type="Proteomes" id="UP000658514"/>
    </source>
</evidence>
<evidence type="ECO:0000313" key="10">
    <source>
        <dbReference type="EMBL" id="MBD2197723.1"/>
    </source>
</evidence>
<dbReference type="SMART" id="SM00387">
    <property type="entry name" value="HATPase_c"/>
    <property type="match status" value="1"/>
</dbReference>
<dbReference type="Gene3D" id="1.10.287.130">
    <property type="match status" value="1"/>
</dbReference>
<organism evidence="10 11">
    <name type="scientific">Calothrix parietina FACHB-288</name>
    <dbReference type="NCBI Taxonomy" id="2692896"/>
    <lineage>
        <taxon>Bacteria</taxon>
        <taxon>Bacillati</taxon>
        <taxon>Cyanobacteriota</taxon>
        <taxon>Cyanophyceae</taxon>
        <taxon>Nostocales</taxon>
        <taxon>Calotrichaceae</taxon>
        <taxon>Calothrix</taxon>
    </lineage>
</organism>
<keyword evidence="8" id="KW-1133">Transmembrane helix</keyword>
<keyword evidence="3" id="KW-0597">Phosphoprotein</keyword>
<keyword evidence="7" id="KW-0175">Coiled coil</keyword>
<keyword evidence="5" id="KW-0418">Kinase</keyword>
<evidence type="ECO:0000256" key="5">
    <source>
        <dbReference type="ARBA" id="ARBA00022777"/>
    </source>
</evidence>
<keyword evidence="4" id="KW-0808">Transferase</keyword>
<dbReference type="PANTHER" id="PTHR43711">
    <property type="entry name" value="TWO-COMPONENT HISTIDINE KINASE"/>
    <property type="match status" value="1"/>
</dbReference>
<feature type="transmembrane region" description="Helical" evidence="8">
    <location>
        <begin position="6"/>
        <end position="29"/>
    </location>
</feature>
<dbReference type="SUPFAM" id="SSF47384">
    <property type="entry name" value="Homodimeric domain of signal transducing histidine kinase"/>
    <property type="match status" value="1"/>
</dbReference>
<keyword evidence="11" id="KW-1185">Reference proteome</keyword>
<dbReference type="Pfam" id="PF05227">
    <property type="entry name" value="CHASE3"/>
    <property type="match status" value="1"/>
</dbReference>
<dbReference type="RefSeq" id="WP_190543487.1">
    <property type="nucleotide sequence ID" value="NZ_CAWPNO010000064.1"/>
</dbReference>
<comment type="caution">
    <text evidence="10">The sequence shown here is derived from an EMBL/GenBank/DDBJ whole genome shotgun (WGS) entry which is preliminary data.</text>
</comment>
<dbReference type="EC" id="2.7.13.3" evidence="2"/>
<dbReference type="InterPro" id="IPR036890">
    <property type="entry name" value="HATPase_C_sf"/>
</dbReference>
<dbReference type="InterPro" id="IPR003661">
    <property type="entry name" value="HisK_dim/P_dom"/>
</dbReference>
<dbReference type="SUPFAM" id="SSF55874">
    <property type="entry name" value="ATPase domain of HSP90 chaperone/DNA topoisomerase II/histidine kinase"/>
    <property type="match status" value="1"/>
</dbReference>
<dbReference type="Pfam" id="PF02518">
    <property type="entry name" value="HATPase_c"/>
    <property type="match status" value="1"/>
</dbReference>
<name>A0ABR8AEF5_9CYAN</name>